<dbReference type="PANTHER" id="PTHR23131:SF0">
    <property type="entry name" value="ENDORIBONUCLEASE LACTB2"/>
    <property type="match status" value="1"/>
</dbReference>
<dbReference type="EMBL" id="AAMO01000004">
    <property type="protein sequence ID" value="EAQ03586.1"/>
    <property type="molecule type" value="Genomic_DNA"/>
</dbReference>
<name>A3TXM6_PSEBH</name>
<sequence>MRHPDDFAPLPGQPEEIAPGIRRILCDNPSAFTFRGTNTYLVGKGSGIAVIDPGPLDVHHQAAIEAALAPGERITHIFVTHAHADHAPLARYLARSTGAPVLAHGDAETGRSEVMRRLAAQGGLGGGEGVDADFAPDRRLAHDEIVEGDGWRIRALWTPGHQCNHMSFDLAFEGESFGTVFCGDHVMAWSTSIVSPPDGDLTQFMESCALLRERPARVYYPGHGPELTAPHDRLDWLVAHRRTREEGILRALAEGPADAQLIARRVYTDIAAHLLPAAERNVLAHLIDLASKKLVIPEGDLAADAVFRPVGGQTGK</sequence>
<dbReference type="STRING" id="252305.OB2597_03162"/>
<accession>A3TXM6</accession>
<dbReference type="RefSeq" id="WP_009804885.1">
    <property type="nucleotide sequence ID" value="NZ_CH724131.1"/>
</dbReference>
<dbReference type="InterPro" id="IPR001279">
    <property type="entry name" value="Metallo-B-lactamas"/>
</dbReference>
<proteinExistence type="predicted"/>
<organism evidence="2 3">
    <name type="scientific">Pseudooceanicola batsensis (strain ATCC BAA-863 / DSM 15984 / KCTC 12145 / HTCC2597)</name>
    <name type="common">Oceanicola batsensis</name>
    <dbReference type="NCBI Taxonomy" id="252305"/>
    <lineage>
        <taxon>Bacteria</taxon>
        <taxon>Pseudomonadati</taxon>
        <taxon>Pseudomonadota</taxon>
        <taxon>Alphaproteobacteria</taxon>
        <taxon>Rhodobacterales</taxon>
        <taxon>Paracoccaceae</taxon>
        <taxon>Pseudooceanicola</taxon>
    </lineage>
</organism>
<dbReference type="HOGENOM" id="CLU_048478_2_1_5"/>
<dbReference type="Gene3D" id="1.10.10.10">
    <property type="entry name" value="Winged helix-like DNA-binding domain superfamily/Winged helix DNA-binding domain"/>
    <property type="match status" value="1"/>
</dbReference>
<dbReference type="AlphaFoldDB" id="A3TXM6"/>
<protein>
    <submittedName>
        <fullName evidence="2">Metallo-beta-lactamase family protein</fullName>
    </submittedName>
</protein>
<dbReference type="PANTHER" id="PTHR23131">
    <property type="entry name" value="ENDORIBONUCLEASE LACTB2"/>
    <property type="match status" value="1"/>
</dbReference>
<dbReference type="SUPFAM" id="SSF56281">
    <property type="entry name" value="Metallo-hydrolase/oxidoreductase"/>
    <property type="match status" value="1"/>
</dbReference>
<dbReference type="InterPro" id="IPR036866">
    <property type="entry name" value="RibonucZ/Hydroxyglut_hydro"/>
</dbReference>
<dbReference type="eggNOG" id="COG0491">
    <property type="taxonomic scope" value="Bacteria"/>
</dbReference>
<dbReference type="InterPro" id="IPR041516">
    <property type="entry name" value="LACTB2_WH"/>
</dbReference>
<feature type="domain" description="Metallo-beta-lactamase" evidence="1">
    <location>
        <begin position="36"/>
        <end position="223"/>
    </location>
</feature>
<dbReference type="Pfam" id="PF17778">
    <property type="entry name" value="WHD_BLACT"/>
    <property type="match status" value="1"/>
</dbReference>
<reference evidence="2 3" key="1">
    <citation type="journal article" date="2010" name="J. Bacteriol.">
        <title>Genome sequences of Oceanicola granulosus HTCC2516(T) and Oceanicola batsensis HTCC2597(TDelta).</title>
        <authorList>
            <person name="Thrash J.C."/>
            <person name="Cho J.C."/>
            <person name="Vergin K.L."/>
            <person name="Giovannoni S.J."/>
        </authorList>
    </citation>
    <scope>NUCLEOTIDE SEQUENCE [LARGE SCALE GENOMIC DNA]</scope>
    <source>
        <strain evidence="3">ATCC BAA-863 / DSM 15984 / KCTC 12145 / HTCC2597</strain>
    </source>
</reference>
<dbReference type="OrthoDB" id="9788263at2"/>
<evidence type="ECO:0000259" key="1">
    <source>
        <dbReference type="SMART" id="SM00849"/>
    </source>
</evidence>
<comment type="caution">
    <text evidence="2">The sequence shown here is derived from an EMBL/GenBank/DDBJ whole genome shotgun (WGS) entry which is preliminary data.</text>
</comment>
<dbReference type="InterPro" id="IPR050662">
    <property type="entry name" value="Sec-metab_biosynth-thioest"/>
</dbReference>
<dbReference type="Gene3D" id="3.60.15.10">
    <property type="entry name" value="Ribonuclease Z/Hydroxyacylglutathione hydrolase-like"/>
    <property type="match status" value="1"/>
</dbReference>
<dbReference type="Proteomes" id="UP000004318">
    <property type="component" value="Unassembled WGS sequence"/>
</dbReference>
<dbReference type="Pfam" id="PF00753">
    <property type="entry name" value="Lactamase_B"/>
    <property type="match status" value="1"/>
</dbReference>
<evidence type="ECO:0000313" key="2">
    <source>
        <dbReference type="EMBL" id="EAQ03586.1"/>
    </source>
</evidence>
<dbReference type="SMART" id="SM00849">
    <property type="entry name" value="Lactamase_B"/>
    <property type="match status" value="1"/>
</dbReference>
<keyword evidence="3" id="KW-1185">Reference proteome</keyword>
<dbReference type="InterPro" id="IPR036388">
    <property type="entry name" value="WH-like_DNA-bd_sf"/>
</dbReference>
<gene>
    <name evidence="2" type="ORF">OB2597_03162</name>
</gene>
<dbReference type="CDD" id="cd16278">
    <property type="entry name" value="metallo-hydrolase-like_MBL-fold"/>
    <property type="match status" value="1"/>
</dbReference>
<evidence type="ECO:0000313" key="3">
    <source>
        <dbReference type="Proteomes" id="UP000004318"/>
    </source>
</evidence>